<sequence>LEAAEPMPEAAVEPMPEAEEDLAMLAVEEDLATLAVEEDLATLEAVEDLATLEAVEDLAMLEAVEDLATLEAVEDLATLEAVEDLAMLEAEELLQAVDTPRPVEPDTLRAVEEEARTPKAAAAATTRVQVTRVTLQELLPRSQHHHLHQHQSLHQHPSRCQPLQHPTERLLPLLEAPTMRLDQKPASPRLRWRAPELAAEPTTTRPKVAQPLLPLVAKSTRAVRDSDRVVSRRPTKAHWTRTATR</sequence>
<evidence type="ECO:0000313" key="2">
    <source>
        <dbReference type="Proteomes" id="UP000050761"/>
    </source>
</evidence>
<evidence type="ECO:0000256" key="1">
    <source>
        <dbReference type="SAM" id="MobiDB-lite"/>
    </source>
</evidence>
<proteinExistence type="predicted"/>
<organism evidence="2 3">
    <name type="scientific">Heligmosomoides polygyrus</name>
    <name type="common">Parasitic roundworm</name>
    <dbReference type="NCBI Taxonomy" id="6339"/>
    <lineage>
        <taxon>Eukaryota</taxon>
        <taxon>Metazoa</taxon>
        <taxon>Ecdysozoa</taxon>
        <taxon>Nematoda</taxon>
        <taxon>Chromadorea</taxon>
        <taxon>Rhabditida</taxon>
        <taxon>Rhabditina</taxon>
        <taxon>Rhabditomorpha</taxon>
        <taxon>Strongyloidea</taxon>
        <taxon>Heligmosomidae</taxon>
        <taxon>Heligmosomoides</taxon>
    </lineage>
</organism>
<accession>A0A8L8K3T5</accession>
<dbReference type="AlphaFoldDB" id="A0A8L8K3T5"/>
<dbReference type="Proteomes" id="UP000050761">
    <property type="component" value="Unassembled WGS sequence"/>
</dbReference>
<keyword evidence="2" id="KW-1185">Reference proteome</keyword>
<feature type="compositionally biased region" description="Basic residues" evidence="1">
    <location>
        <begin position="231"/>
        <end position="245"/>
    </location>
</feature>
<feature type="region of interest" description="Disordered" evidence="1">
    <location>
        <begin position="142"/>
        <end position="162"/>
    </location>
</feature>
<feature type="region of interest" description="Disordered" evidence="1">
    <location>
        <begin position="223"/>
        <end position="245"/>
    </location>
</feature>
<feature type="compositionally biased region" description="Basic residues" evidence="1">
    <location>
        <begin position="142"/>
        <end position="157"/>
    </location>
</feature>
<evidence type="ECO:0000313" key="3">
    <source>
        <dbReference type="WBParaSite" id="HPBE_0001025001-mRNA-1"/>
    </source>
</evidence>
<reference evidence="3" key="1">
    <citation type="submission" date="2019-09" db="UniProtKB">
        <authorList>
            <consortium name="WormBaseParasite"/>
        </authorList>
    </citation>
    <scope>IDENTIFICATION</scope>
</reference>
<name>A0A8L8K3T5_HELPZ</name>
<dbReference type="WBParaSite" id="HPBE_0001025001-mRNA-1">
    <property type="protein sequence ID" value="HPBE_0001025001-mRNA-1"/>
    <property type="gene ID" value="HPBE_0001025001"/>
</dbReference>
<protein>
    <submittedName>
        <fullName evidence="3">Extensin-like</fullName>
    </submittedName>
</protein>